<proteinExistence type="predicted"/>
<dbReference type="Proteomes" id="UP000306416">
    <property type="component" value="Unassembled WGS sequence"/>
</dbReference>
<dbReference type="RefSeq" id="WP_135869789.1">
    <property type="nucleotide sequence ID" value="NZ_SRSC01000002.1"/>
</dbReference>
<protein>
    <submittedName>
        <fullName evidence="1">Uncharacterized protein</fullName>
    </submittedName>
</protein>
<gene>
    <name evidence="1" type="ORF">E4633_08310</name>
</gene>
<comment type="caution">
    <text evidence="1">The sequence shown here is derived from an EMBL/GenBank/DDBJ whole genome shotgun (WGS) entry which is preliminary data.</text>
</comment>
<dbReference type="EMBL" id="SRSC01000002">
    <property type="protein sequence ID" value="TGU72306.1"/>
    <property type="molecule type" value="Genomic_DNA"/>
</dbReference>
<keyword evidence="2" id="KW-1185">Reference proteome</keyword>
<organism evidence="1 2">
    <name type="scientific">Geomonas terrae</name>
    <dbReference type="NCBI Taxonomy" id="2562681"/>
    <lineage>
        <taxon>Bacteria</taxon>
        <taxon>Pseudomonadati</taxon>
        <taxon>Thermodesulfobacteriota</taxon>
        <taxon>Desulfuromonadia</taxon>
        <taxon>Geobacterales</taxon>
        <taxon>Geobacteraceae</taxon>
        <taxon>Geomonas</taxon>
    </lineage>
</organism>
<sequence>MPKSADCKQNRDALKPLREGTSQDQRLALPLDPNFAPVDQRDVAHGMVFAQAYASFLNYFNANNVKDGDWTPFYGTDVSVQLALTAVQDVEFYRGRIKEFLDFLKDLGFGSDETKAKDYLGYLFSSVGSLARQLDRLKDALPQDLTLKGMLRGLIVNQLAPALHRLISYYKADLAVTPDSDRLIADLQPGLELFGAQTVPFSAVFASGLGQEWITDASPDWASYTGAIAADASVYGSGIEPFQRINHIATHNMFTSVLDQFLKSYARVANEGKQALEKTLTDRDDHQPHYALFLAFLRLFAYARDAANTLTARHLDFYYREILCLKEKPARPGQVHLLAELARQVEDRLFPEGELFKAGKDAQGKDAFYAGDADFVANQAKVTELKTVYRHGSEKVGLLSPSGVDQGRLFASPVANSADGKGAELTSEDKSWHPFHNKRYQDGSLAAIDMPRAETGFAVASHYLFLAQGSRTVTVTFQQPAPVSGDFTADVICSFTTKKGWLDKSPLSFSQVTGGLRVVVALTGADPAVTPYLSETHGYNFDTSLPVLMVRLRHRDDAKFRYESLEDVTITGLELTVEVQDLKGAALANDFGPVDASKPFQPFGPSPLANSAFIIGSKELFQKKLTSATLHLTWQGTPAPYGGKTVNAVTEYLQGGRWHPYLTTVQTSVTDSSFTLLGDPQTSEALPYLDAPDPTEDEQFTTVSRNGFVRLRLDDDFGQSSYEQALIDYIKRVTDADPNNDGTRPTPPTGPFVTELTLDYAATQTILLDKADADLFAGRQARFFSLAPFGTAEQHPYLKATIPTADASVYLLPQFKHQNRDDLMLPQGQKVKHEAEFYIGISDLVPPRNLALLFQVVDGSADPLSVKPKPHIEWSYLKQNEWVPFAKDGVDDRTAELIDSGIVTFAVPREASAENSVLPAGMHWLRAAVAENADSVCRLIMVAAQALRATFADRGNDPAFPATPLPAGTISKLDQPDAAVKGITQPFPGFGGRGKESPGDFYTRISERLRHKDRAIAQWDYEHLILEAFPQVYRVKCLNHTQYEPDASGTGIYRELAPGHVTVVAIPNQRFTHLRDPLRPYTSLGLLEEITRFVEARTSCFVKLHVKNPQFEEVRVDCKVRLHPGLDQSFYGQKISEAITRFLSPWAFPGGGSPTFGGVVRKSVLINFMEDLPYVDCVTDFRLFHTYRDEHDLQRTVEVNEAVGSKAVSVLVSARKHTIAFIDPAGVSAPAEVCRCAV</sequence>
<name>A0A4S1CGV9_9BACT</name>
<evidence type="ECO:0000313" key="2">
    <source>
        <dbReference type="Proteomes" id="UP000306416"/>
    </source>
</evidence>
<evidence type="ECO:0000313" key="1">
    <source>
        <dbReference type="EMBL" id="TGU72306.1"/>
    </source>
</evidence>
<reference evidence="1 2" key="1">
    <citation type="submission" date="2019-04" db="EMBL/GenBank/DDBJ databases">
        <title>Geobacter oryzae sp. nov., ferric-reducing bacteria isolated from paddy soil.</title>
        <authorList>
            <person name="Xu Z."/>
            <person name="Masuda Y."/>
            <person name="Itoh H."/>
            <person name="Senoo K."/>
        </authorList>
    </citation>
    <scope>NUCLEOTIDE SEQUENCE [LARGE SCALE GENOMIC DNA]</scope>
    <source>
        <strain evidence="1 2">Red111</strain>
    </source>
</reference>
<accession>A0A4S1CGV9</accession>
<dbReference type="AlphaFoldDB" id="A0A4S1CGV9"/>